<evidence type="ECO:0000313" key="2">
    <source>
        <dbReference type="WBParaSite" id="PgB13_g036_t01"/>
    </source>
</evidence>
<name>A0A914ZQ01_PARUN</name>
<reference evidence="2" key="1">
    <citation type="submission" date="2022-11" db="UniProtKB">
        <authorList>
            <consortium name="WormBaseParasite"/>
        </authorList>
    </citation>
    <scope>IDENTIFICATION</scope>
</reference>
<evidence type="ECO:0000313" key="1">
    <source>
        <dbReference type="Proteomes" id="UP000887569"/>
    </source>
</evidence>
<protein>
    <submittedName>
        <fullName evidence="2">Uncharacterized protein</fullName>
    </submittedName>
</protein>
<sequence length="123" mass="13072">ILFCGCVHEKLRSMVNKNDGGSEGGLGRTKRSILIGAFQSSCPIPSSSTTSVIHNIFYFAAAFTKKLRSMVNKNDGGSEGGLGRTKRSILIGAFQSSCPIPSSSTTSVIHKTLSLPHRSLIES</sequence>
<keyword evidence="1" id="KW-1185">Reference proteome</keyword>
<dbReference type="AlphaFoldDB" id="A0A914ZQ01"/>
<dbReference type="WBParaSite" id="PgB13_g036_t01">
    <property type="protein sequence ID" value="PgB13_g036_t01"/>
    <property type="gene ID" value="PgB13_g036"/>
</dbReference>
<organism evidence="1 2">
    <name type="scientific">Parascaris univalens</name>
    <name type="common">Nematode worm</name>
    <dbReference type="NCBI Taxonomy" id="6257"/>
    <lineage>
        <taxon>Eukaryota</taxon>
        <taxon>Metazoa</taxon>
        <taxon>Ecdysozoa</taxon>
        <taxon>Nematoda</taxon>
        <taxon>Chromadorea</taxon>
        <taxon>Rhabditida</taxon>
        <taxon>Spirurina</taxon>
        <taxon>Ascaridomorpha</taxon>
        <taxon>Ascaridoidea</taxon>
        <taxon>Ascarididae</taxon>
        <taxon>Parascaris</taxon>
    </lineage>
</organism>
<proteinExistence type="predicted"/>
<accession>A0A914ZQ01</accession>
<dbReference type="Proteomes" id="UP000887569">
    <property type="component" value="Unplaced"/>
</dbReference>